<dbReference type="PROSITE" id="PS51257">
    <property type="entry name" value="PROKAR_LIPOPROTEIN"/>
    <property type="match status" value="1"/>
</dbReference>
<dbReference type="AlphaFoldDB" id="A0A438J0B7"/>
<dbReference type="Gramene" id="Vitis15g00595.t01">
    <property type="protein sequence ID" value="Vitis15g00595.t01.CDS"/>
    <property type="gene ID" value="Vitis15g00595"/>
</dbReference>
<dbReference type="STRING" id="29760.F6GVF9"/>
<dbReference type="Gene3D" id="1.20.140.40">
    <property type="entry name" value="Invertase/pectin methylesterase inhibitor family protein"/>
    <property type="match status" value="1"/>
</dbReference>
<evidence type="ECO:0000256" key="2">
    <source>
        <dbReference type="ARBA" id="ARBA00023157"/>
    </source>
</evidence>
<dbReference type="InterPro" id="IPR034088">
    <property type="entry name" value="Pla_a_1-like"/>
</dbReference>
<dbReference type="eggNOG" id="ENOG502RZK0">
    <property type="taxonomic scope" value="Eukaryota"/>
</dbReference>
<organism evidence="8 10">
    <name type="scientific">Vitis vinifera</name>
    <name type="common">Grape</name>
    <dbReference type="NCBI Taxonomy" id="29760"/>
    <lineage>
        <taxon>Eukaryota</taxon>
        <taxon>Viridiplantae</taxon>
        <taxon>Streptophyta</taxon>
        <taxon>Embryophyta</taxon>
        <taxon>Tracheophyta</taxon>
        <taxon>Spermatophyta</taxon>
        <taxon>Magnoliopsida</taxon>
        <taxon>eudicotyledons</taxon>
        <taxon>Gunneridae</taxon>
        <taxon>Pentapetalae</taxon>
        <taxon>rosids</taxon>
        <taxon>Vitales</taxon>
        <taxon>Vitaceae</taxon>
        <taxon>Viteae</taxon>
        <taxon>Vitis</taxon>
    </lineage>
</organism>
<evidence type="ECO:0000313" key="7">
    <source>
        <dbReference type="EMBL" id="RVW15576.1"/>
    </source>
</evidence>
<dbReference type="InterPro" id="IPR006501">
    <property type="entry name" value="Pectinesterase_inhib_dom"/>
</dbReference>
<gene>
    <name evidence="8" type="primary">PLA1_6</name>
    <name evidence="7" type="synonym">PLA1_9</name>
    <name evidence="6" type="ordered locus">VIT_15s0021g00540</name>
    <name evidence="8" type="ORF">CK203_028322</name>
    <name evidence="7" type="ORF">CK203_077704</name>
</gene>
<evidence type="ECO:0000259" key="5">
    <source>
        <dbReference type="SMART" id="SM00856"/>
    </source>
</evidence>
<feature type="signal peptide" evidence="4">
    <location>
        <begin position="1"/>
        <end position="24"/>
    </location>
</feature>
<feature type="chain" id="PRO_5003337107" evidence="4">
    <location>
        <begin position="25"/>
        <end position="182"/>
    </location>
</feature>
<evidence type="ECO:0000256" key="1">
    <source>
        <dbReference type="ARBA" id="ARBA00022729"/>
    </source>
</evidence>
<evidence type="ECO:0000256" key="3">
    <source>
        <dbReference type="ARBA" id="ARBA00038471"/>
    </source>
</evidence>
<dbReference type="SMART" id="SM00856">
    <property type="entry name" value="PMEI"/>
    <property type="match status" value="1"/>
</dbReference>
<dbReference type="PANTHER" id="PTHR35357:SF17">
    <property type="entry name" value="PECTINESTERASE INHIBITOR 12"/>
    <property type="match status" value="1"/>
</dbReference>
<dbReference type="PANTHER" id="PTHR35357">
    <property type="entry name" value="OS02G0537100 PROTEIN"/>
    <property type="match status" value="1"/>
</dbReference>
<dbReference type="NCBIfam" id="TIGR01614">
    <property type="entry name" value="PME_inhib"/>
    <property type="match status" value="1"/>
</dbReference>
<accession>F6GVF9</accession>
<dbReference type="InterPro" id="IPR035513">
    <property type="entry name" value="Invertase/methylesterase_inhib"/>
</dbReference>
<dbReference type="Proteomes" id="UP000288805">
    <property type="component" value="Unassembled WGS sequence"/>
</dbReference>
<reference evidence="9" key="1">
    <citation type="journal article" date="2007" name="Nature">
        <title>The grapevine genome sequence suggests ancestral hexaploidization in major angiosperm phyla.</title>
        <authorList>
            <consortium name="The French-Italian Public Consortium for Grapevine Genome Characterization."/>
            <person name="Jaillon O."/>
            <person name="Aury J.-M."/>
            <person name="Noel B."/>
            <person name="Policriti A."/>
            <person name="Clepet C."/>
            <person name="Casagrande A."/>
            <person name="Choisne N."/>
            <person name="Aubourg S."/>
            <person name="Vitulo N."/>
            <person name="Jubin C."/>
            <person name="Vezzi A."/>
            <person name="Legeai F."/>
            <person name="Hugueney P."/>
            <person name="Dasilva C."/>
            <person name="Horner D."/>
            <person name="Mica E."/>
            <person name="Jublot D."/>
            <person name="Poulain J."/>
            <person name="Bruyere C."/>
            <person name="Billault A."/>
            <person name="Segurens B."/>
            <person name="Gouyvenoux M."/>
            <person name="Ugarte E."/>
            <person name="Cattonaro F."/>
            <person name="Anthouard V."/>
            <person name="Vico V."/>
            <person name="Del Fabbro C."/>
            <person name="Alaux M."/>
            <person name="Di Gaspero G."/>
            <person name="Dumas V."/>
            <person name="Felice N."/>
            <person name="Paillard S."/>
            <person name="Juman I."/>
            <person name="Moroldo M."/>
            <person name="Scalabrin S."/>
            <person name="Canaguier A."/>
            <person name="Le Clainche I."/>
            <person name="Malacrida G."/>
            <person name="Durand E."/>
            <person name="Pesole G."/>
            <person name="Laucou V."/>
            <person name="Chatelet P."/>
            <person name="Merdinoglu D."/>
            <person name="Delledonne M."/>
            <person name="Pezzotti M."/>
            <person name="Lecharny A."/>
            <person name="Scarpelli C."/>
            <person name="Artiguenave F."/>
            <person name="Pe M.E."/>
            <person name="Valle G."/>
            <person name="Morgante M."/>
            <person name="Caboche M."/>
            <person name="Adam-Blondon A.-F."/>
            <person name="Weissenbach J."/>
            <person name="Quetier F."/>
            <person name="Wincker P."/>
        </authorList>
    </citation>
    <scope>NUCLEOTIDE SEQUENCE [LARGE SCALE GENOMIC DNA]</scope>
    <source>
        <strain evidence="9">cv. Pinot noir / PN40024</strain>
    </source>
</reference>
<dbReference type="EMBL" id="QGNW01000071">
    <property type="protein sequence ID" value="RVX02374.1"/>
    <property type="molecule type" value="Genomic_DNA"/>
</dbReference>
<dbReference type="SUPFAM" id="SSF101148">
    <property type="entry name" value="Plant invertase/pectin methylesterase inhibitor"/>
    <property type="match status" value="1"/>
</dbReference>
<dbReference type="EMBL" id="FN594952">
    <property type="protein sequence ID" value="CCB43942.1"/>
    <property type="molecule type" value="Genomic_DNA"/>
</dbReference>
<reference evidence="6" key="2">
    <citation type="submission" date="2011-05" db="EMBL/GenBank/DDBJ databases">
        <title>High quality assembly and annotation of grapevine genome.</title>
        <authorList>
            <person name="Vitulo N."/>
            <person name="Olivier J."/>
            <person name="Forcato C."/>
            <person name="Albiero A."/>
            <person name="D'Angelo M."/>
            <person name="Zimbello R."/>
            <person name="Schiavon R."/>
            <person name="Rigobello C."/>
            <person name="Policriti A."/>
            <person name="Clepet C."/>
            <person name="Casagrande A."/>
            <person name="Choisne N."/>
            <person name="Vezzi A."/>
            <person name="Hugueney P."/>
            <person name="Horner D."/>
            <person name="Mica E."/>
            <person name="Cattonaro F."/>
            <person name="Del Fabbro C."/>
            <person name="Alaux M."/>
            <person name="Di Gaspero G."/>
            <person name="Scalabrin S."/>
            <person name="Pesole G."/>
            <person name="Delledonne M."/>
            <person name="Pezzotti M."/>
            <person name="Pe E.M."/>
            <person name="Caboche M."/>
            <person name="Adam-Blondon A.-F."/>
            <person name="Weissenbach J."/>
            <person name="Quetier F."/>
            <person name="Wincker P."/>
            <person name="Morgante M."/>
            <person name="Valle G."/>
        </authorList>
    </citation>
    <scope>NUCLEOTIDE SEQUENCE</scope>
</reference>
<reference evidence="8 10" key="3">
    <citation type="journal article" date="2018" name="PLoS Genet.">
        <title>Population sequencing reveals clonal diversity and ancestral inbreeding in the grapevine cultivar Chardonnay.</title>
        <authorList>
            <person name="Roach M.J."/>
            <person name="Johnson D.L."/>
            <person name="Bohlmann J."/>
            <person name="van Vuuren H.J."/>
            <person name="Jones S.J."/>
            <person name="Pretorius I.S."/>
            <person name="Schmidt S.A."/>
            <person name="Borneman A.R."/>
        </authorList>
    </citation>
    <scope>NUCLEOTIDE SEQUENCE [LARGE SCALE GENOMIC DNA]</scope>
    <source>
        <strain evidence="10">cv. Chardonnay</strain>
        <strain evidence="8">I10V1</strain>
        <tissue evidence="8">Leaf</tissue>
    </source>
</reference>
<feature type="domain" description="Pectinesterase inhibitor" evidence="5">
    <location>
        <begin position="27"/>
        <end position="177"/>
    </location>
</feature>
<dbReference type="GO" id="GO:0004857">
    <property type="term" value="F:enzyme inhibitor activity"/>
    <property type="evidence" value="ECO:0007669"/>
    <property type="project" value="InterPro"/>
</dbReference>
<dbReference type="Pfam" id="PF04043">
    <property type="entry name" value="PMEI"/>
    <property type="match status" value="1"/>
</dbReference>
<name>A0A438J0B7_VITVI</name>
<keyword evidence="9" id="KW-1185">Reference proteome</keyword>
<accession>A0A438J0B7</accession>
<dbReference type="PaxDb" id="29760-VIT_15s0021g00540.t01"/>
<dbReference type="Proteomes" id="UP000009183">
    <property type="component" value="Chromosome 15"/>
</dbReference>
<evidence type="ECO:0000313" key="6">
    <source>
        <dbReference type="EMBL" id="CCB43942.1"/>
    </source>
</evidence>
<dbReference type="FunFam" id="1.20.140.40:FF:000002">
    <property type="entry name" value="Putative invertase inhibitor"/>
    <property type="match status" value="1"/>
</dbReference>
<evidence type="ECO:0000256" key="4">
    <source>
        <dbReference type="SAM" id="SignalP"/>
    </source>
</evidence>
<dbReference type="EMBL" id="QGNW01002598">
    <property type="protein sequence ID" value="RVW15576.1"/>
    <property type="molecule type" value="Genomic_DNA"/>
</dbReference>
<evidence type="ECO:0000313" key="8">
    <source>
        <dbReference type="EMBL" id="RVX02374.1"/>
    </source>
</evidence>
<dbReference type="KEGG" id="vvi:100251390"/>
<keyword evidence="1 4" id="KW-0732">Signal</keyword>
<proteinExistence type="inferred from homology"/>
<dbReference type="CDD" id="cd15795">
    <property type="entry name" value="PMEI-Pla_a_1_like"/>
    <property type="match status" value="1"/>
</dbReference>
<sequence length="182" mass="20176">MRLSSSFFLLTLVFLFFIFPAATSCCTKLIDETCKNSSHNDSNFSYRFCKTSLQAAPASRCASLRGLGLIAIRLFRDNATDTRCFIRELLGKKGLDTSVKMRLEDCLDMYSDGVESLTQAIKGYRAGEYFDANVQVSGAMTYASTCEDGFQEKEGLVSPLTKQNDDAFQLGALSLSIMNKQK</sequence>
<dbReference type="HOGENOM" id="CLU_033761_7_3_1"/>
<dbReference type="SMR" id="A0A438J0B7"/>
<comment type="similarity">
    <text evidence="3">Belongs to the PMEI family.</text>
</comment>
<keyword evidence="2" id="KW-1015">Disulfide bond</keyword>
<evidence type="ECO:0000313" key="10">
    <source>
        <dbReference type="Proteomes" id="UP000288805"/>
    </source>
</evidence>
<dbReference type="GO" id="GO:0005576">
    <property type="term" value="C:extracellular region"/>
    <property type="evidence" value="ECO:0007669"/>
    <property type="project" value="UniProtKB-ARBA"/>
</dbReference>
<evidence type="ECO:0000313" key="9">
    <source>
        <dbReference type="Proteomes" id="UP000009183"/>
    </source>
</evidence>
<protein>
    <submittedName>
        <fullName evidence="8">Putative invertase inhibitor</fullName>
    </submittedName>
</protein>
<dbReference type="OrthoDB" id="1915198at2759"/>